<proteinExistence type="predicted"/>
<organism evidence="1 2">
    <name type="scientific">Acidimangrovimonas pyrenivorans</name>
    <dbReference type="NCBI Taxonomy" id="2030798"/>
    <lineage>
        <taxon>Bacteria</taxon>
        <taxon>Pseudomonadati</taxon>
        <taxon>Pseudomonadota</taxon>
        <taxon>Alphaproteobacteria</taxon>
        <taxon>Rhodobacterales</taxon>
        <taxon>Paracoccaceae</taxon>
        <taxon>Acidimangrovimonas</taxon>
    </lineage>
</organism>
<evidence type="ECO:0000313" key="2">
    <source>
        <dbReference type="Proteomes" id="UP001595443"/>
    </source>
</evidence>
<sequence>MSCTGSLDAEKNAEIADQVFEWVKEVQPQIEACLLRLLSEEFDPSGQEQAAAQEAAE</sequence>
<gene>
    <name evidence="1" type="ORF">ACFOES_15395</name>
</gene>
<evidence type="ECO:0000313" key="1">
    <source>
        <dbReference type="EMBL" id="MFC2969485.1"/>
    </source>
</evidence>
<dbReference type="Proteomes" id="UP001595443">
    <property type="component" value="Unassembled WGS sequence"/>
</dbReference>
<protein>
    <submittedName>
        <fullName evidence="1">Uncharacterized protein</fullName>
    </submittedName>
</protein>
<dbReference type="RefSeq" id="WP_377834194.1">
    <property type="nucleotide sequence ID" value="NZ_JBHRSK010000013.1"/>
</dbReference>
<dbReference type="EMBL" id="JBHRSK010000013">
    <property type="protein sequence ID" value="MFC2969485.1"/>
    <property type="molecule type" value="Genomic_DNA"/>
</dbReference>
<accession>A0ABV7AJS1</accession>
<name>A0ABV7AJS1_9RHOB</name>
<keyword evidence="2" id="KW-1185">Reference proteome</keyword>
<comment type="caution">
    <text evidence="1">The sequence shown here is derived from an EMBL/GenBank/DDBJ whole genome shotgun (WGS) entry which is preliminary data.</text>
</comment>
<reference evidence="2" key="1">
    <citation type="journal article" date="2019" name="Int. J. Syst. Evol. Microbiol.">
        <title>The Global Catalogue of Microorganisms (GCM) 10K type strain sequencing project: providing services to taxonomists for standard genome sequencing and annotation.</title>
        <authorList>
            <consortium name="The Broad Institute Genomics Platform"/>
            <consortium name="The Broad Institute Genome Sequencing Center for Infectious Disease"/>
            <person name="Wu L."/>
            <person name="Ma J."/>
        </authorList>
    </citation>
    <scope>NUCLEOTIDE SEQUENCE [LARGE SCALE GENOMIC DNA]</scope>
    <source>
        <strain evidence="2">KCTC 62192</strain>
    </source>
</reference>